<dbReference type="AlphaFoldDB" id="A0A2P2GJX5"/>
<dbReference type="Proteomes" id="UP000265325">
    <property type="component" value="Unassembled WGS sequence"/>
</dbReference>
<keyword evidence="1" id="KW-0732">Signal</keyword>
<feature type="domain" description="DUF6299" evidence="2">
    <location>
        <begin position="35"/>
        <end position="146"/>
    </location>
</feature>
<name>A0A2P2GJX5_STREW</name>
<evidence type="ECO:0000313" key="3">
    <source>
        <dbReference type="EMBL" id="KKZ71814.1"/>
    </source>
</evidence>
<dbReference type="Pfam" id="PF19816">
    <property type="entry name" value="DUF6299"/>
    <property type="match status" value="1"/>
</dbReference>
<sequence length="147" mass="14994">MPRRDPQPMRARLAVAAGALLALTAVPAATAHAGPADAVAVDPQGTIGADGTVSLSGAYRCTDDSAGPVFVGSTLVQGEHSAGIGGTQAVCDGQVHTWTNSAVVKDPAYRPGEARVEASLMQLAPADPLGLPLPEFLAEEERDITLR</sequence>
<dbReference type="EMBL" id="LAQS01000033">
    <property type="protein sequence ID" value="KKZ71814.1"/>
    <property type="molecule type" value="Genomic_DNA"/>
</dbReference>
<accession>A0A2P2GJX5</accession>
<evidence type="ECO:0000256" key="1">
    <source>
        <dbReference type="SAM" id="SignalP"/>
    </source>
</evidence>
<dbReference type="InterPro" id="IPR046266">
    <property type="entry name" value="DUF6299"/>
</dbReference>
<feature type="chain" id="PRO_5015128481" description="DUF6299 domain-containing protein" evidence="1">
    <location>
        <begin position="34"/>
        <end position="147"/>
    </location>
</feature>
<comment type="caution">
    <text evidence="3">The sequence shown here is derived from an EMBL/GenBank/DDBJ whole genome shotgun (WGS) entry which is preliminary data.</text>
</comment>
<feature type="signal peptide" evidence="1">
    <location>
        <begin position="1"/>
        <end position="33"/>
    </location>
</feature>
<reference evidence="3 4" key="1">
    <citation type="submission" date="2015-05" db="EMBL/GenBank/DDBJ databases">
        <title>Draft Genome assembly of Streptomyces showdoensis.</title>
        <authorList>
            <person name="Thapa K.K."/>
            <person name="Metsa-Ketela M."/>
        </authorList>
    </citation>
    <scope>NUCLEOTIDE SEQUENCE [LARGE SCALE GENOMIC DNA]</scope>
    <source>
        <strain evidence="3 4">ATCC 15227</strain>
    </source>
</reference>
<evidence type="ECO:0000313" key="4">
    <source>
        <dbReference type="Proteomes" id="UP000265325"/>
    </source>
</evidence>
<proteinExistence type="predicted"/>
<evidence type="ECO:0000259" key="2">
    <source>
        <dbReference type="Pfam" id="PF19816"/>
    </source>
</evidence>
<keyword evidence="4" id="KW-1185">Reference proteome</keyword>
<organism evidence="3 4">
    <name type="scientific">Streptomyces showdoensis</name>
    <dbReference type="NCBI Taxonomy" id="68268"/>
    <lineage>
        <taxon>Bacteria</taxon>
        <taxon>Bacillati</taxon>
        <taxon>Actinomycetota</taxon>
        <taxon>Actinomycetes</taxon>
        <taxon>Kitasatosporales</taxon>
        <taxon>Streptomycetaceae</taxon>
        <taxon>Streptomyces</taxon>
    </lineage>
</organism>
<protein>
    <recommendedName>
        <fullName evidence="2">DUF6299 domain-containing protein</fullName>
    </recommendedName>
</protein>
<gene>
    <name evidence="3" type="ORF">VO63_21220</name>
</gene>